<evidence type="ECO:0000313" key="1">
    <source>
        <dbReference type="EMBL" id="OWK42171.1"/>
    </source>
</evidence>
<accession>A0A225DL51</accession>
<dbReference type="Proteomes" id="UP000214646">
    <property type="component" value="Unassembled WGS sequence"/>
</dbReference>
<dbReference type="GO" id="GO:0003677">
    <property type="term" value="F:DNA binding"/>
    <property type="evidence" value="ECO:0007669"/>
    <property type="project" value="InterPro"/>
</dbReference>
<evidence type="ECO:0008006" key="3">
    <source>
        <dbReference type="Google" id="ProtNLM"/>
    </source>
</evidence>
<name>A0A225DL51_9BACT</name>
<dbReference type="Gene3D" id="1.10.260.40">
    <property type="entry name" value="lambda repressor-like DNA-binding domains"/>
    <property type="match status" value="1"/>
</dbReference>
<evidence type="ECO:0000313" key="2">
    <source>
        <dbReference type="Proteomes" id="UP000214646"/>
    </source>
</evidence>
<proteinExistence type="predicted"/>
<organism evidence="1 2">
    <name type="scientific">Fimbriiglobus ruber</name>
    <dbReference type="NCBI Taxonomy" id="1908690"/>
    <lineage>
        <taxon>Bacteria</taxon>
        <taxon>Pseudomonadati</taxon>
        <taxon>Planctomycetota</taxon>
        <taxon>Planctomycetia</taxon>
        <taxon>Gemmatales</taxon>
        <taxon>Gemmataceae</taxon>
        <taxon>Fimbriiglobus</taxon>
    </lineage>
</organism>
<reference evidence="2" key="1">
    <citation type="submission" date="2017-06" db="EMBL/GenBank/DDBJ databases">
        <title>Genome analysis of Fimbriiglobus ruber SP5, the first member of the order Planctomycetales with confirmed chitinolytic capability.</title>
        <authorList>
            <person name="Ravin N.V."/>
            <person name="Rakitin A.L."/>
            <person name="Ivanova A.A."/>
            <person name="Beletsky A.V."/>
            <person name="Kulichevskaya I.S."/>
            <person name="Mardanov A.V."/>
            <person name="Dedysh S.N."/>
        </authorList>
    </citation>
    <scope>NUCLEOTIDE SEQUENCE [LARGE SCALE GENOMIC DNA]</scope>
    <source>
        <strain evidence="2">SP5</strain>
    </source>
</reference>
<keyword evidence="2" id="KW-1185">Reference proteome</keyword>
<protein>
    <recommendedName>
        <fullName evidence="3">HTH cro/C1-type domain-containing protein</fullName>
    </recommendedName>
</protein>
<sequence length="70" mass="7767">MENSICLDGVKIAEDIKKRSRAMGRTVKSVCAEAKTSYRTYRSWQQGENNPSFAKLKPIYAILNGGAGEK</sequence>
<dbReference type="InterPro" id="IPR010982">
    <property type="entry name" value="Lambda_DNA-bd_dom_sf"/>
</dbReference>
<dbReference type="OrthoDB" id="9799384at2"/>
<dbReference type="AlphaFoldDB" id="A0A225DL51"/>
<dbReference type="RefSeq" id="WP_143393274.1">
    <property type="nucleotide sequence ID" value="NZ_NIDE01000005.1"/>
</dbReference>
<dbReference type="EMBL" id="NIDE01000005">
    <property type="protein sequence ID" value="OWK42171.1"/>
    <property type="molecule type" value="Genomic_DNA"/>
</dbReference>
<comment type="caution">
    <text evidence="1">The sequence shown here is derived from an EMBL/GenBank/DDBJ whole genome shotgun (WGS) entry which is preliminary data.</text>
</comment>
<dbReference type="SUPFAM" id="SSF47413">
    <property type="entry name" value="lambda repressor-like DNA-binding domains"/>
    <property type="match status" value="1"/>
</dbReference>
<gene>
    <name evidence="1" type="ORF">FRUB_04249</name>
</gene>